<organism evidence="1 2">
    <name type="scientific">Clostridium boliviensis</name>
    <dbReference type="NCBI Taxonomy" id="318465"/>
    <lineage>
        <taxon>Bacteria</taxon>
        <taxon>Bacillati</taxon>
        <taxon>Bacillota</taxon>
        <taxon>Clostridia</taxon>
        <taxon>Eubacteriales</taxon>
        <taxon>Clostridiaceae</taxon>
        <taxon>Clostridium</taxon>
    </lineage>
</organism>
<dbReference type="Proteomes" id="UP001276854">
    <property type="component" value="Unassembled WGS sequence"/>
</dbReference>
<dbReference type="Gene3D" id="1.20.1270.20">
    <property type="match status" value="1"/>
</dbReference>
<dbReference type="InterPro" id="IPR011254">
    <property type="entry name" value="Prismane-like_sf"/>
</dbReference>
<proteinExistence type="predicted"/>
<keyword evidence="2" id="KW-1185">Reference proteome</keyword>
<dbReference type="InterPro" id="IPR016100">
    <property type="entry name" value="Prismane_a-bundle"/>
</dbReference>
<dbReference type="SUPFAM" id="SSF56821">
    <property type="entry name" value="Prismane protein-like"/>
    <property type="match status" value="1"/>
</dbReference>
<reference evidence="1 2" key="1">
    <citation type="submission" date="2023-10" db="EMBL/GenBank/DDBJ databases">
        <title>A novel Glycoside Hydrolase 43-Like Enzyme from Clostrdium boliviensis is an Endo-xylanase, and a Candidate for Xylooligosaccharides Production from Different Xylan Substrates.</title>
        <authorList>
            <person name="Alvarez M.T."/>
            <person name="Rocabado-Villegas L.R."/>
            <person name="Salas-Veizaga D.M."/>
            <person name="Linares-Pasten J.A."/>
            <person name="Gudmundsdottir E.E."/>
            <person name="Hreggvidsson G.O."/>
            <person name="Adlercreutz P."/>
            <person name="Nordberg Karlsson E."/>
        </authorList>
    </citation>
    <scope>NUCLEOTIDE SEQUENCE [LARGE SCALE GENOMIC DNA]</scope>
    <source>
        <strain evidence="1 2">E-1</strain>
    </source>
</reference>
<evidence type="ECO:0008006" key="3">
    <source>
        <dbReference type="Google" id="ProtNLM"/>
    </source>
</evidence>
<evidence type="ECO:0000313" key="1">
    <source>
        <dbReference type="EMBL" id="MDW2797944.1"/>
    </source>
</evidence>
<gene>
    <name evidence="1" type="ORF">RZO55_10195</name>
</gene>
<name>A0ABU4GK08_9CLOT</name>
<protein>
    <recommendedName>
        <fullName evidence="3">Hydroxylamine reductase</fullName>
    </recommendedName>
</protein>
<dbReference type="Pfam" id="PF03063">
    <property type="entry name" value="Prismane"/>
    <property type="match status" value="1"/>
</dbReference>
<dbReference type="InterPro" id="IPR004137">
    <property type="entry name" value="HCP/CODH"/>
</dbReference>
<sequence>MQKMKNQMSGFQNELTGALIGLAKACKMNIRQAAVTRLLMEGLITTVKDAGFNDQAVEDMLEKVRNEKNRIAPGCATCKSVCGNTSDYDIKNVWTCDEEIRFFKFLILSGIKGIAVYAHPAMGKGYESDKINEFFYKALSIISYDLTMEDLLPVVAEMAEMNQIINCTRQAGSFITIPDYESMHEFLTRKMPAMLEEKYHISLIPMPKEDLKKITDQLILN</sequence>
<accession>A0ABU4GK08</accession>
<comment type="caution">
    <text evidence="1">The sequence shown here is derived from an EMBL/GenBank/DDBJ whole genome shotgun (WGS) entry which is preliminary data.</text>
</comment>
<dbReference type="EMBL" id="JAWONS010000148">
    <property type="protein sequence ID" value="MDW2797944.1"/>
    <property type="molecule type" value="Genomic_DNA"/>
</dbReference>
<evidence type="ECO:0000313" key="2">
    <source>
        <dbReference type="Proteomes" id="UP001276854"/>
    </source>
</evidence>